<keyword evidence="2" id="KW-1185">Reference proteome</keyword>
<evidence type="ECO:0000313" key="2">
    <source>
        <dbReference type="Proteomes" id="UP001651158"/>
    </source>
</evidence>
<name>A0ABR4Q6S1_9CEST</name>
<organism evidence="1 2">
    <name type="scientific">Taenia crassiceps</name>
    <dbReference type="NCBI Taxonomy" id="6207"/>
    <lineage>
        <taxon>Eukaryota</taxon>
        <taxon>Metazoa</taxon>
        <taxon>Spiralia</taxon>
        <taxon>Lophotrochozoa</taxon>
        <taxon>Platyhelminthes</taxon>
        <taxon>Cestoda</taxon>
        <taxon>Eucestoda</taxon>
        <taxon>Cyclophyllidea</taxon>
        <taxon>Taeniidae</taxon>
        <taxon>Taenia</taxon>
    </lineage>
</organism>
<reference evidence="1 2" key="1">
    <citation type="journal article" date="2022" name="Front. Cell. Infect. Microbiol.">
        <title>The Genomes of Two Strains of Taenia crassiceps the Animal Model for the Study of Human Cysticercosis.</title>
        <authorList>
            <person name="Bobes R.J."/>
            <person name="Estrada K."/>
            <person name="Rios-Valencia D.G."/>
            <person name="Calderon-Gallegos A."/>
            <person name="de la Torre P."/>
            <person name="Carrero J.C."/>
            <person name="Sanchez-Flores A."/>
            <person name="Laclette J.P."/>
        </authorList>
    </citation>
    <scope>NUCLEOTIDE SEQUENCE [LARGE SCALE GENOMIC DNA]</scope>
    <source>
        <strain evidence="1">WFUcys</strain>
    </source>
</reference>
<proteinExistence type="predicted"/>
<sequence>MKRYGGDVMKQVDGDWSRLLTKLMAGWVPESLAPAKIACMFPMHDGTQSVFSYDWTIATSEVGEVGGGEERPKGEEGKQLHPADYLLILFQVRRCGHSSSSIPPFLPVISKLSINRFHLGGVELSWKEMAWSGVDWVGLQNVEANRLGVPVGRVGAGEILRLTGYERKK</sequence>
<evidence type="ECO:0000313" key="1">
    <source>
        <dbReference type="EMBL" id="KAL5105315.1"/>
    </source>
</evidence>
<dbReference type="Proteomes" id="UP001651158">
    <property type="component" value="Unassembled WGS sequence"/>
</dbReference>
<protein>
    <submittedName>
        <fullName evidence="1">Uncharacterized protein</fullName>
    </submittedName>
</protein>
<accession>A0ABR4Q6S1</accession>
<gene>
    <name evidence="1" type="ORF">TcWFU_010215</name>
</gene>
<dbReference type="EMBL" id="JAKROA010000009">
    <property type="protein sequence ID" value="KAL5105315.1"/>
    <property type="molecule type" value="Genomic_DNA"/>
</dbReference>
<comment type="caution">
    <text evidence="1">The sequence shown here is derived from an EMBL/GenBank/DDBJ whole genome shotgun (WGS) entry which is preliminary data.</text>
</comment>